<dbReference type="PANTHER" id="PTHR18849:SF0">
    <property type="entry name" value="CILIA- AND FLAGELLA-ASSOCIATED PROTEIN 410-RELATED"/>
    <property type="match status" value="1"/>
</dbReference>
<dbReference type="VEuPathDB" id="FungiDB:PC110_g7630"/>
<keyword evidence="9" id="KW-0175">Coiled coil</keyword>
<dbReference type="FunFam" id="3.80.10.10:FF:000052">
    <property type="entry name" value="Leucine rich repeat containing 6"/>
    <property type="match status" value="1"/>
</dbReference>
<keyword evidence="6" id="KW-0969">Cilium</keyword>
<keyword evidence="7" id="KW-0966">Cell projection</keyword>
<evidence type="ECO:0000256" key="9">
    <source>
        <dbReference type="SAM" id="Coils"/>
    </source>
</evidence>
<accession>A0A8T1U1Q2</accession>
<dbReference type="PANTHER" id="PTHR18849">
    <property type="entry name" value="LEUCINE RICH REPEAT PROTEIN"/>
    <property type="match status" value="1"/>
</dbReference>
<dbReference type="InterPro" id="IPR001611">
    <property type="entry name" value="Leu-rich_rpt"/>
</dbReference>
<keyword evidence="5" id="KW-0677">Repeat</keyword>
<keyword evidence="4" id="KW-0433">Leucine-rich repeat</keyword>
<dbReference type="OrthoDB" id="10250990at2759"/>
<evidence type="ECO:0000256" key="4">
    <source>
        <dbReference type="ARBA" id="ARBA00022614"/>
    </source>
</evidence>
<dbReference type="GO" id="GO:0005737">
    <property type="term" value="C:cytoplasm"/>
    <property type="evidence" value="ECO:0007669"/>
    <property type="project" value="UniProtKB-SubCell"/>
</dbReference>
<dbReference type="GO" id="GO:0005929">
    <property type="term" value="C:cilium"/>
    <property type="evidence" value="ECO:0007669"/>
    <property type="project" value="UniProtKB-SubCell"/>
</dbReference>
<proteinExistence type="inferred from homology"/>
<evidence type="ECO:0000256" key="1">
    <source>
        <dbReference type="ARBA" id="ARBA00004138"/>
    </source>
</evidence>
<feature type="coiled-coil region" evidence="9">
    <location>
        <begin position="179"/>
        <end position="206"/>
    </location>
</feature>
<feature type="domain" description="Dynein axonemal assembly factor 11-like CS" evidence="10">
    <location>
        <begin position="169"/>
        <end position="244"/>
    </location>
</feature>
<evidence type="ECO:0000256" key="7">
    <source>
        <dbReference type="ARBA" id="ARBA00023273"/>
    </source>
</evidence>
<protein>
    <recommendedName>
        <fullName evidence="10">Dynein axonemal assembly factor 11-like CS domain-containing protein</fullName>
    </recommendedName>
</protein>
<evidence type="ECO:0000256" key="8">
    <source>
        <dbReference type="ARBA" id="ARBA00049982"/>
    </source>
</evidence>
<dbReference type="InterPro" id="IPR056496">
    <property type="entry name" value="CS_DNAAF11_C"/>
</dbReference>
<evidence type="ECO:0000256" key="3">
    <source>
        <dbReference type="ARBA" id="ARBA00022490"/>
    </source>
</evidence>
<organism evidence="11 12">
    <name type="scientific">Phytophthora cactorum</name>
    <dbReference type="NCBI Taxonomy" id="29920"/>
    <lineage>
        <taxon>Eukaryota</taxon>
        <taxon>Sar</taxon>
        <taxon>Stramenopiles</taxon>
        <taxon>Oomycota</taxon>
        <taxon>Peronosporomycetes</taxon>
        <taxon>Peronosporales</taxon>
        <taxon>Peronosporaceae</taxon>
        <taxon>Phytophthora</taxon>
    </lineage>
</organism>
<comment type="caution">
    <text evidence="11">The sequence shown here is derived from an EMBL/GenBank/DDBJ whole genome shotgun (WGS) entry which is preliminary data.</text>
</comment>
<evidence type="ECO:0000313" key="11">
    <source>
        <dbReference type="EMBL" id="KAG6951602.1"/>
    </source>
</evidence>
<evidence type="ECO:0000313" key="12">
    <source>
        <dbReference type="Proteomes" id="UP000688947"/>
    </source>
</evidence>
<gene>
    <name evidence="11" type="ORF">JG687_00013508</name>
</gene>
<keyword evidence="3" id="KW-0963">Cytoplasm</keyword>
<evidence type="ECO:0000256" key="2">
    <source>
        <dbReference type="ARBA" id="ARBA00004496"/>
    </source>
</evidence>
<comment type="similarity">
    <text evidence="8">Belongs to the tilB family.</text>
</comment>
<evidence type="ECO:0000256" key="6">
    <source>
        <dbReference type="ARBA" id="ARBA00023069"/>
    </source>
</evidence>
<dbReference type="PROSITE" id="PS51450">
    <property type="entry name" value="LRR"/>
    <property type="match status" value="2"/>
</dbReference>
<evidence type="ECO:0000259" key="10">
    <source>
        <dbReference type="Pfam" id="PF23602"/>
    </source>
</evidence>
<reference evidence="11" key="1">
    <citation type="submission" date="2021-01" db="EMBL/GenBank/DDBJ databases">
        <title>Phytophthora aleatoria, a newly-described species from Pinus radiata is distinct from Phytophthora cactorum isolates based on comparative genomics.</title>
        <authorList>
            <person name="Mcdougal R."/>
            <person name="Panda P."/>
            <person name="Williams N."/>
            <person name="Studholme D.J."/>
        </authorList>
    </citation>
    <scope>NUCLEOTIDE SEQUENCE</scope>
    <source>
        <strain evidence="11">NZFS 3830</strain>
    </source>
</reference>
<evidence type="ECO:0000256" key="5">
    <source>
        <dbReference type="ARBA" id="ARBA00022737"/>
    </source>
</evidence>
<dbReference type="Proteomes" id="UP000688947">
    <property type="component" value="Unassembled WGS sequence"/>
</dbReference>
<name>A0A8T1U1Q2_9STRA</name>
<comment type="subcellular location">
    <subcellularLocation>
        <location evidence="1">Cell projection</location>
        <location evidence="1">Cilium</location>
    </subcellularLocation>
    <subcellularLocation>
        <location evidence="2">Cytoplasm</location>
    </subcellularLocation>
</comment>
<dbReference type="EMBL" id="JAENGZ010000996">
    <property type="protein sequence ID" value="KAG6951602.1"/>
    <property type="molecule type" value="Genomic_DNA"/>
</dbReference>
<dbReference type="AlphaFoldDB" id="A0A8T1U1Q2"/>
<sequence>MPHITVELLRKRAEHNEGMISTLEEISLHQEELERMEMIGTLCRKLRILYLQNNIIDKIEDLTHMKELRYLNLALNNISEIEGLQSCEFLNKLDLTVNFVDFDTLEKSIDHLKPLQHLRELYMLGNPCQSNWETGFREYVIASLPQLEILDGKEIQRSDRIKALQVFQARQKRENQPKERNTETEHEEMLRKARELEERADGAIRQCNEGKWEFRLTDEILDIILEVDLPRFMDTSLVDVDVHP</sequence>
<feature type="non-terminal residue" evidence="11">
    <location>
        <position position="1"/>
    </location>
</feature>
<dbReference type="Pfam" id="PF23602">
    <property type="entry name" value="CS_DNAAF11_C"/>
    <property type="match status" value="1"/>
</dbReference>